<dbReference type="InterPro" id="IPR036737">
    <property type="entry name" value="OmpA-like_sf"/>
</dbReference>
<dbReference type="Proteomes" id="UP000574067">
    <property type="component" value="Unassembled WGS sequence"/>
</dbReference>
<evidence type="ECO:0000256" key="3">
    <source>
        <dbReference type="PROSITE-ProRule" id="PRU00473"/>
    </source>
</evidence>
<comment type="caution">
    <text evidence="6">The sequence shown here is derived from an EMBL/GenBank/DDBJ whole genome shotgun (WGS) entry which is preliminary data.</text>
</comment>
<dbReference type="Gene3D" id="3.30.1330.60">
    <property type="entry name" value="OmpA-like domain"/>
    <property type="match status" value="1"/>
</dbReference>
<keyword evidence="4" id="KW-0732">Signal</keyword>
<dbReference type="EMBL" id="JABBFW010000011">
    <property type="protein sequence ID" value="NML16530.1"/>
    <property type="molecule type" value="Genomic_DNA"/>
</dbReference>
<evidence type="ECO:0000313" key="7">
    <source>
        <dbReference type="Proteomes" id="UP000574067"/>
    </source>
</evidence>
<evidence type="ECO:0000313" key="6">
    <source>
        <dbReference type="EMBL" id="NML16530.1"/>
    </source>
</evidence>
<evidence type="ECO:0000256" key="1">
    <source>
        <dbReference type="ARBA" id="ARBA00004370"/>
    </source>
</evidence>
<protein>
    <submittedName>
        <fullName evidence="6">OmpA family protein</fullName>
    </submittedName>
</protein>
<accession>A0A848FEF1</accession>
<dbReference type="PRINTS" id="PR01021">
    <property type="entry name" value="OMPADOMAIN"/>
</dbReference>
<dbReference type="PROSITE" id="PS51123">
    <property type="entry name" value="OMPA_2"/>
    <property type="match status" value="1"/>
</dbReference>
<proteinExistence type="predicted"/>
<dbReference type="Pfam" id="PF00691">
    <property type="entry name" value="OmpA"/>
    <property type="match status" value="1"/>
</dbReference>
<dbReference type="PROSITE" id="PS51257">
    <property type="entry name" value="PROKAR_LIPOPROTEIN"/>
    <property type="match status" value="1"/>
</dbReference>
<dbReference type="InterPro" id="IPR006665">
    <property type="entry name" value="OmpA-like"/>
</dbReference>
<reference evidence="6 7" key="1">
    <citation type="submission" date="2020-04" db="EMBL/GenBank/DDBJ databases">
        <title>Azohydromonas sp. isolated from soil.</title>
        <authorList>
            <person name="Dahal R.H."/>
        </authorList>
    </citation>
    <scope>NUCLEOTIDE SEQUENCE [LARGE SCALE GENOMIC DNA]</scope>
    <source>
        <strain evidence="6 7">G-1-1-14</strain>
    </source>
</reference>
<keyword evidence="7" id="KW-1185">Reference proteome</keyword>
<dbReference type="GO" id="GO:0016020">
    <property type="term" value="C:membrane"/>
    <property type="evidence" value="ECO:0007669"/>
    <property type="project" value="UniProtKB-SubCell"/>
</dbReference>
<dbReference type="AlphaFoldDB" id="A0A848FEF1"/>
<keyword evidence="2 3" id="KW-0472">Membrane</keyword>
<gene>
    <name evidence="6" type="ORF">HHL10_16225</name>
</gene>
<dbReference type="SUPFAM" id="SSF103088">
    <property type="entry name" value="OmpA-like"/>
    <property type="match status" value="1"/>
</dbReference>
<dbReference type="RefSeq" id="WP_169161439.1">
    <property type="nucleotide sequence ID" value="NZ_JABBFW010000011.1"/>
</dbReference>
<organism evidence="6 7">
    <name type="scientific">Azohydromonas caseinilytica</name>
    <dbReference type="NCBI Taxonomy" id="2728836"/>
    <lineage>
        <taxon>Bacteria</taxon>
        <taxon>Pseudomonadati</taxon>
        <taxon>Pseudomonadota</taxon>
        <taxon>Betaproteobacteria</taxon>
        <taxon>Burkholderiales</taxon>
        <taxon>Sphaerotilaceae</taxon>
        <taxon>Azohydromonas</taxon>
    </lineage>
</organism>
<feature type="chain" id="PRO_5033017278" evidence="4">
    <location>
        <begin position="30"/>
        <end position="410"/>
    </location>
</feature>
<sequence length="410" mass="43921">MNTFSKESPAGRRGAGPSLAALVPALVLAALAGCATPTGPTASTEAVSFDQAVASATDSLLTQARQSMGVMAQFSSRSVVVDPMLESGTGQQSALTRALEDKVAQRLRAGEFELLPFQGESLSKARYLLVGTLDHLQEVKDRPAGRPPLRIDLSLVELKSGNVVAQASTRAVDNRLDATPTPYYRDSPVLVKDKVVDGYIRTAQARPGTPADADYFQRVSVGTTIQAATQAYNAEQYPQALELYRAALATPAGEQMRTRNGIYLSNWKLGRDAEAEAAFGKVVETALANNNLGVKFLFNPGSTDFWPEPKISGPYPFWLRQIARHVAASKVCLNVVGHTSHTGSEAYNDRLSEQRALAIRQKLVTEVSDLAPRLKAGGVGFRQNLIGTGTDDASDALDRRVEFKVQGCGG</sequence>
<name>A0A848FEF1_9BURK</name>
<evidence type="ECO:0000259" key="5">
    <source>
        <dbReference type="PROSITE" id="PS51123"/>
    </source>
</evidence>
<feature type="domain" description="OmpA-like" evidence="5">
    <location>
        <begin position="285"/>
        <end position="409"/>
    </location>
</feature>
<dbReference type="InterPro" id="IPR006664">
    <property type="entry name" value="OMP_bac"/>
</dbReference>
<dbReference type="CDD" id="cd07185">
    <property type="entry name" value="OmpA_C-like"/>
    <property type="match status" value="1"/>
</dbReference>
<evidence type="ECO:0000256" key="4">
    <source>
        <dbReference type="SAM" id="SignalP"/>
    </source>
</evidence>
<comment type="subcellular location">
    <subcellularLocation>
        <location evidence="1">Membrane</location>
    </subcellularLocation>
</comment>
<feature type="signal peptide" evidence="4">
    <location>
        <begin position="1"/>
        <end position="29"/>
    </location>
</feature>
<evidence type="ECO:0000256" key="2">
    <source>
        <dbReference type="ARBA" id="ARBA00023136"/>
    </source>
</evidence>